<evidence type="ECO:0000256" key="1">
    <source>
        <dbReference type="ARBA" id="ARBA00000032"/>
    </source>
</evidence>
<evidence type="ECO:0000256" key="8">
    <source>
        <dbReference type="ARBA" id="ARBA00022723"/>
    </source>
</evidence>
<comment type="similarity">
    <text evidence="4">Belongs to the class B bacterial acid phosphatase family.</text>
</comment>
<evidence type="ECO:0000256" key="9">
    <source>
        <dbReference type="ARBA" id="ARBA00022729"/>
    </source>
</evidence>
<dbReference type="InterPro" id="IPR036412">
    <property type="entry name" value="HAD-like_sf"/>
</dbReference>
<comment type="caution">
    <text evidence="13">The sequence shown here is derived from an EMBL/GenBank/DDBJ whole genome shotgun (WGS) entry which is preliminary data.</text>
</comment>
<name>A0AAD3UE32_AERHY</name>
<evidence type="ECO:0000313" key="13">
    <source>
        <dbReference type="EMBL" id="HAT6345840.1"/>
    </source>
</evidence>
<dbReference type="SFLD" id="SFLDG01127">
    <property type="entry name" value="C1.3:_Acid_Phosphatase_Like"/>
    <property type="match status" value="1"/>
</dbReference>
<keyword evidence="8" id="KW-0479">Metal-binding</keyword>
<comment type="catalytic activity">
    <reaction evidence="1">
        <text>a phosphate monoester + H2O = an alcohol + phosphate</text>
        <dbReference type="Rhea" id="RHEA:15017"/>
        <dbReference type="ChEBI" id="CHEBI:15377"/>
        <dbReference type="ChEBI" id="CHEBI:30879"/>
        <dbReference type="ChEBI" id="CHEBI:43474"/>
        <dbReference type="ChEBI" id="CHEBI:67140"/>
        <dbReference type="EC" id="3.1.3.2"/>
    </reaction>
</comment>
<dbReference type="GO" id="GO:0046872">
    <property type="term" value="F:metal ion binding"/>
    <property type="evidence" value="ECO:0007669"/>
    <property type="project" value="UniProtKB-KW"/>
</dbReference>
<evidence type="ECO:0000256" key="6">
    <source>
        <dbReference type="ARBA" id="ARBA00012646"/>
    </source>
</evidence>
<keyword evidence="9" id="KW-0732">Signal</keyword>
<dbReference type="EMBL" id="DACTUL010000035">
    <property type="protein sequence ID" value="HAT6345840.1"/>
    <property type="molecule type" value="Genomic_DNA"/>
</dbReference>
<dbReference type="SFLD" id="SFLDS00003">
    <property type="entry name" value="Haloacid_Dehalogenase"/>
    <property type="match status" value="1"/>
</dbReference>
<dbReference type="EC" id="3.1.3.2" evidence="6"/>
<comment type="subunit">
    <text evidence="5">Homotetramer.</text>
</comment>
<dbReference type="Proteomes" id="UP000859505">
    <property type="component" value="Unassembled WGS sequence"/>
</dbReference>
<dbReference type="Gene3D" id="3.40.50.1000">
    <property type="entry name" value="HAD superfamily/HAD-like"/>
    <property type="match status" value="1"/>
</dbReference>
<dbReference type="Pfam" id="PF03767">
    <property type="entry name" value="Acid_phosphat_B"/>
    <property type="match status" value="1"/>
</dbReference>
<keyword evidence="12" id="KW-0460">Magnesium</keyword>
<protein>
    <recommendedName>
        <fullName evidence="7">Class B acid phosphatase</fullName>
        <ecNumber evidence="6">3.1.3.2</ecNumber>
    </recommendedName>
</protein>
<comment type="cofactor">
    <cofactor evidence="2">
        <name>Mg(2+)</name>
        <dbReference type="ChEBI" id="CHEBI:18420"/>
    </cofactor>
</comment>
<dbReference type="AlphaFoldDB" id="A0AAD3UE32"/>
<evidence type="ECO:0000313" key="14">
    <source>
        <dbReference type="Proteomes" id="UP000859505"/>
    </source>
</evidence>
<sequence length="297" mass="31867">MGRSVGSGLGAHAILFGDCAKMGACRGDACHLALFCGGFHGFRCRHGAGSAPCFLHVTSRIMSLSPRFALLASLVAASLTLPAVAVEAPASPAGVTAVTLAQQAPIHWVSVTQIARSLDGLPPMAVGFDIDDTLLFSSPGFYRGKQEFSPNDESYLKNPAFWEKMNNGWDAFSVPKEVGKALIAMHLERGDHIYFVTGRSATKTETVSQTLQQTMNIPADQLNPVIFAGDQPGQNTKVQWLKEKQMKIFYGDADGDIKAAQELGIRGIRLLRSANSTYRPLPLAGALGEEVIVNSQY</sequence>
<evidence type="ECO:0000256" key="12">
    <source>
        <dbReference type="ARBA" id="ARBA00022842"/>
    </source>
</evidence>
<evidence type="ECO:0000256" key="5">
    <source>
        <dbReference type="ARBA" id="ARBA00011881"/>
    </source>
</evidence>
<dbReference type="InterPro" id="IPR023214">
    <property type="entry name" value="HAD_sf"/>
</dbReference>
<organism evidence="13 14">
    <name type="scientific">Aeromonas hydrophila</name>
    <dbReference type="NCBI Taxonomy" id="644"/>
    <lineage>
        <taxon>Bacteria</taxon>
        <taxon>Pseudomonadati</taxon>
        <taxon>Pseudomonadota</taxon>
        <taxon>Gammaproteobacteria</taxon>
        <taxon>Aeromonadales</taxon>
        <taxon>Aeromonadaceae</taxon>
        <taxon>Aeromonas</taxon>
    </lineage>
</organism>
<evidence type="ECO:0000256" key="10">
    <source>
        <dbReference type="ARBA" id="ARBA00022764"/>
    </source>
</evidence>
<evidence type="ECO:0000256" key="11">
    <source>
        <dbReference type="ARBA" id="ARBA00022801"/>
    </source>
</evidence>
<dbReference type="GO" id="GO:0003993">
    <property type="term" value="F:acid phosphatase activity"/>
    <property type="evidence" value="ECO:0007669"/>
    <property type="project" value="UniProtKB-EC"/>
</dbReference>
<accession>A0AAD3UE32</accession>
<reference evidence="13" key="1">
    <citation type="journal article" date="2018" name="Genome Biol.">
        <title>SKESA: strategic k-mer extension for scrupulous assemblies.</title>
        <authorList>
            <person name="Souvorov A."/>
            <person name="Agarwala R."/>
            <person name="Lipman D.J."/>
        </authorList>
    </citation>
    <scope>NUCLEOTIDE SEQUENCE</scope>
    <source>
        <strain evidence="13">OLC2673_Aeromonas</strain>
    </source>
</reference>
<evidence type="ECO:0000256" key="7">
    <source>
        <dbReference type="ARBA" id="ARBA00022113"/>
    </source>
</evidence>
<reference evidence="13" key="2">
    <citation type="submission" date="2020-01" db="EMBL/GenBank/DDBJ databases">
        <authorList>
            <consortium name="NCBI Pathogen Detection Project"/>
        </authorList>
    </citation>
    <scope>NUCLEOTIDE SEQUENCE</scope>
    <source>
        <strain evidence="13">OLC2673_Aeromonas</strain>
    </source>
</reference>
<evidence type="ECO:0000256" key="4">
    <source>
        <dbReference type="ARBA" id="ARBA00007752"/>
    </source>
</evidence>
<dbReference type="CDD" id="cd07499">
    <property type="entry name" value="HAD_CBAP"/>
    <property type="match status" value="1"/>
</dbReference>
<dbReference type="GO" id="GO:0030288">
    <property type="term" value="C:outer membrane-bounded periplasmic space"/>
    <property type="evidence" value="ECO:0007669"/>
    <property type="project" value="InterPro"/>
</dbReference>
<keyword evidence="11 13" id="KW-0378">Hydrolase</keyword>
<dbReference type="InterPro" id="IPR010025">
    <property type="entry name" value="HAD-SF_ppase_IIIB_AphA"/>
</dbReference>
<gene>
    <name evidence="13" type="primary">aphA</name>
    <name evidence="13" type="ORF">JAJ28_003628</name>
</gene>
<evidence type="ECO:0000256" key="3">
    <source>
        <dbReference type="ARBA" id="ARBA00004418"/>
    </source>
</evidence>
<keyword evidence="10" id="KW-0574">Periplasm</keyword>
<proteinExistence type="inferred from homology"/>
<evidence type="ECO:0000256" key="2">
    <source>
        <dbReference type="ARBA" id="ARBA00001946"/>
    </source>
</evidence>
<comment type="subcellular location">
    <subcellularLocation>
        <location evidence="3">Periplasm</location>
    </subcellularLocation>
</comment>
<dbReference type="NCBIfam" id="TIGR01672">
    <property type="entry name" value="AphA"/>
    <property type="match status" value="1"/>
</dbReference>
<dbReference type="InterPro" id="IPR005519">
    <property type="entry name" value="Acid_phosphat_B-like"/>
</dbReference>
<dbReference type="SUPFAM" id="SSF56784">
    <property type="entry name" value="HAD-like"/>
    <property type="match status" value="1"/>
</dbReference>